<dbReference type="Gene3D" id="3.40.50.300">
    <property type="entry name" value="P-loop containing nucleotide triphosphate hydrolases"/>
    <property type="match status" value="2"/>
</dbReference>
<dbReference type="InterPro" id="IPR006935">
    <property type="entry name" value="Helicase/UvrB_N"/>
</dbReference>
<reference evidence="3" key="1">
    <citation type="submission" date="2019-04" db="EMBL/GenBank/DDBJ databases">
        <authorList>
            <consortium name="Science for Life Laboratories"/>
        </authorList>
    </citation>
    <scope>NUCLEOTIDE SEQUENCE</scope>
    <source>
        <strain evidence="3">MBLW1</strain>
    </source>
</reference>
<dbReference type="SMART" id="SM00487">
    <property type="entry name" value="DEXDc"/>
    <property type="match status" value="1"/>
</dbReference>
<name>A0A6C2YWL0_9BACT</name>
<dbReference type="InterPro" id="IPR011639">
    <property type="entry name" value="MethylTrfase_TaqI-like_dom"/>
</dbReference>
<dbReference type="InterPro" id="IPR014001">
    <property type="entry name" value="Helicase_ATP-bd"/>
</dbReference>
<feature type="region of interest" description="Disordered" evidence="1">
    <location>
        <begin position="379"/>
        <end position="408"/>
    </location>
</feature>
<dbReference type="Pfam" id="PF07669">
    <property type="entry name" value="Eco57I"/>
    <property type="match status" value="1"/>
</dbReference>
<feature type="region of interest" description="Disordered" evidence="1">
    <location>
        <begin position="1661"/>
        <end position="1691"/>
    </location>
</feature>
<accession>A0A6C2YWL0</accession>
<dbReference type="GO" id="GO:0009007">
    <property type="term" value="F:site-specific DNA-methyltransferase (adenine-specific) activity"/>
    <property type="evidence" value="ECO:0007669"/>
    <property type="project" value="UniProtKB-EC"/>
</dbReference>
<evidence type="ECO:0000259" key="2">
    <source>
        <dbReference type="SMART" id="SM00487"/>
    </source>
</evidence>
<dbReference type="KEGG" id="tim:GMBLW1_38840"/>
<evidence type="ECO:0000313" key="3">
    <source>
        <dbReference type="EMBL" id="VIP05309.1"/>
    </source>
</evidence>
<feature type="region of interest" description="Disordered" evidence="1">
    <location>
        <begin position="1704"/>
        <end position="1752"/>
    </location>
</feature>
<feature type="domain" description="Helicase ATP-binding" evidence="2">
    <location>
        <begin position="827"/>
        <end position="1101"/>
    </location>
</feature>
<keyword evidence="3" id="KW-0378">Hydrolase</keyword>
<keyword evidence="3" id="KW-0547">Nucleotide-binding</keyword>
<dbReference type="PANTHER" id="PTHR41313">
    <property type="entry name" value="ADENINE-SPECIFIC METHYLTRANSFERASE"/>
    <property type="match status" value="1"/>
</dbReference>
<dbReference type="CDD" id="cd02440">
    <property type="entry name" value="AdoMet_MTases"/>
    <property type="match status" value="1"/>
</dbReference>
<dbReference type="Proteomes" id="UP000464378">
    <property type="component" value="Chromosome"/>
</dbReference>
<dbReference type="GO" id="GO:0003677">
    <property type="term" value="F:DNA binding"/>
    <property type="evidence" value="ECO:0007669"/>
    <property type="project" value="InterPro"/>
</dbReference>
<dbReference type="EMBL" id="LR586016">
    <property type="protein sequence ID" value="VIP05309.1"/>
    <property type="molecule type" value="Genomic_DNA"/>
</dbReference>
<dbReference type="SUPFAM" id="SSF52540">
    <property type="entry name" value="P-loop containing nucleoside triphosphate hydrolases"/>
    <property type="match status" value="2"/>
</dbReference>
<dbReference type="GO" id="GO:0006304">
    <property type="term" value="P:DNA modification"/>
    <property type="evidence" value="ECO:0007669"/>
    <property type="project" value="InterPro"/>
</dbReference>
<dbReference type="GO" id="GO:0016787">
    <property type="term" value="F:hydrolase activity"/>
    <property type="evidence" value="ECO:0007669"/>
    <property type="project" value="InterPro"/>
</dbReference>
<dbReference type="GO" id="GO:0004386">
    <property type="term" value="F:helicase activity"/>
    <property type="evidence" value="ECO:0007669"/>
    <property type="project" value="UniProtKB-KW"/>
</dbReference>
<dbReference type="Pfam" id="PF04851">
    <property type="entry name" value="ResIII"/>
    <property type="match status" value="1"/>
</dbReference>
<dbReference type="SUPFAM" id="SSF53335">
    <property type="entry name" value="S-adenosyl-L-methionine-dependent methyltransferases"/>
    <property type="match status" value="1"/>
</dbReference>
<feature type="compositionally biased region" description="Polar residues" evidence="1">
    <location>
        <begin position="1680"/>
        <end position="1690"/>
    </location>
</feature>
<keyword evidence="3" id="KW-0067">ATP-binding</keyword>
<evidence type="ECO:0000256" key="1">
    <source>
        <dbReference type="SAM" id="MobiDB-lite"/>
    </source>
</evidence>
<sequence>MESGSNGAPSGSVSDQSWTNVDTVSDQVSAASLDRNEVAVGEKSKARDLLAALRVVRELERLGREATDAEQRILARFSGFGAVALSLFPDPLSGVYKPGWRELGEELTQLLSPEEYASARRTVFTAFYTSPIVIEAIYGILARLGVPSDARILEPGCGSGHFLAQAGSAMQVVGIEQDAVSARIARARFPRQVIRHEDFTTSRLQPEFDAVIGNVPFADIRHEYRGQKLGLHDFFLAKSADLLKPGGVLAVITSHYTLDKQNAAARELLAESCDFVGAIRLPSDAFKREGTAVVTDLLILRRRHREQAAVHASPNWVETGELSLGERTVIINRYFLDHPQMVLGQFSAKDTLYGNSGYSLTSTGDLRDQLRSVIALLPERRPPPATRESAPPVTREPAPPATRETASPAVRKAEFVPPPLLRHLVEGSFFIGDDRRIRQIQAGIGTTVAYGGTELRSDGTLIGKRIAGLIRLRDQARRVLQSQNDGWPTEHREAARRDLNREYDRFLAAYGPINKTTFSTSGDGNSIRRMPNLVKFREDPDAMLVMALEEYDEDTATAVKAPILRRDVVGRAEPITRVATAEDGLLVCLDRTGRVDLRLISELWGQSEAAVLRELGELVYRDPGTDAWETADAYLSGNVRAKLQIAEAAGLEFARNVAALQRVQPEDVLPGDIDANLGAPWIPTSDIEAFAADLFGVRIGSIQIAHLEKDAFWSVEPDSAAERSVAATADYGTARANGNWLLELALNMKTPVIYDPDPIDPEKRVVNADASLAAREKQRQIREKFRDWLFAEADRTERLVRIYNDAYNNLRLRQFDGSHLAFPGMTDGIALRSHQVDAVWRAMTGGNTLLAHCVGAGKTFTMAAAGMKMRQAGIIRKPMFVVPNHMLEQFSREFLQLYPNAHLLLAAKEDLSRDRRKMLTARIASGDWDGIIVTHSSFERIGMSQAYQADFLRHQIEEYDELLKDRGRVNANRAQRNILKSLEKQKARREAKLLEMLAGDKKDDGLVFDELGVDYLFIDEAHSFKNLETPTKMDRVAGIQTGGSERAFDLFMKARFLDSRHPGRGLCFATGTPISNTMVELYTLQRYLDPAGLKSRGIEHFDAWAATFGEVVETMEISPDGQSLKSRSRFAKFVNLPELQQMFRSFADVQTAEMLDLPRPQLEGGKAQIVSCPMSPAQAEIQQDLVARYEKIRSQKVDPRLDNALAITTDGRKLALDARMLEATADDFPESKVNALVRSVAEIWQRTTSLRGTQMIFCDLGVEPTAWGFSAYAEVTRRLINRGVPVGEIAAVGDADSDAKKQALFDQVRAGSVRILLGSTAKMGAGTNVQKRLIALHHLDAPWKPAEVEQREGRILRQGNSNDTVAIYRYVTAASFDAYMWQALETKARFITQVMTGEVNVRRAEDVAGQELSYAEVKAIASGNPAVLTLAEADAELQRLSVLRKNHADEQYTARRRIQELPGMIARLDHSMDQLSIDLQTLRNHADDPIQIDGQPQAREQLLANLAAAIQELPEHGAVSGRFPLGIYRGLTFGLKRNLDRTADVYLQGATCREAMLSRESQGPRAVLHALARIVDHYAESLSKSRHDRQVFQTQLRDYQARVGVPFAHAAYLDQLTQLRDQLRHALAANPPISEASALPNSRPSAESLSAQIVALQAENRVSAKVTRQESSRSRGQSSAVTNRRPNASSPMVAEAVNDNAIVADAAPPECRSPVVAEDRTTGDAVAESNPGDSPSEIKPIPPRRLYQKSLF</sequence>
<dbReference type="InterPro" id="IPR027417">
    <property type="entry name" value="P-loop_NTPase"/>
</dbReference>
<dbReference type="InterPro" id="IPR052933">
    <property type="entry name" value="DNA_Protect_Modify"/>
</dbReference>
<dbReference type="EMBL" id="LR593887">
    <property type="protein sequence ID" value="VTS07974.1"/>
    <property type="molecule type" value="Genomic_DNA"/>
</dbReference>
<dbReference type="InParanoid" id="A0A6C2YWL0"/>
<keyword evidence="4" id="KW-1185">Reference proteome</keyword>
<dbReference type="GO" id="GO:0005524">
    <property type="term" value="F:ATP binding"/>
    <property type="evidence" value="ECO:0007669"/>
    <property type="project" value="InterPro"/>
</dbReference>
<dbReference type="PANTHER" id="PTHR41313:SF1">
    <property type="entry name" value="DNA METHYLASE ADENINE-SPECIFIC DOMAIN-CONTAINING PROTEIN"/>
    <property type="match status" value="1"/>
</dbReference>
<dbReference type="Gene3D" id="3.40.50.150">
    <property type="entry name" value="Vaccinia Virus protein VP39"/>
    <property type="match status" value="1"/>
</dbReference>
<dbReference type="InterPro" id="IPR029063">
    <property type="entry name" value="SAM-dependent_MTases_sf"/>
</dbReference>
<dbReference type="PRINTS" id="PR00507">
    <property type="entry name" value="N12N6MTFRASE"/>
</dbReference>
<protein>
    <recommendedName>
        <fullName evidence="2">Helicase ATP-binding domain-containing protein</fullName>
    </recommendedName>
</protein>
<keyword evidence="3" id="KW-0347">Helicase</keyword>
<evidence type="ECO:0000313" key="4">
    <source>
        <dbReference type="Proteomes" id="UP000464378"/>
    </source>
</evidence>
<organism evidence="3">
    <name type="scientific">Tuwongella immobilis</name>
    <dbReference type="NCBI Taxonomy" id="692036"/>
    <lineage>
        <taxon>Bacteria</taxon>
        <taxon>Pseudomonadati</taxon>
        <taxon>Planctomycetota</taxon>
        <taxon>Planctomycetia</taxon>
        <taxon>Gemmatales</taxon>
        <taxon>Gemmataceae</taxon>
        <taxon>Tuwongella</taxon>
    </lineage>
</organism>
<proteinExistence type="predicted"/>
<gene>
    <name evidence="3" type="ORF">GMBLW1_38840</name>
</gene>